<feature type="non-terminal residue" evidence="7">
    <location>
        <position position="228"/>
    </location>
</feature>
<keyword evidence="2" id="KW-0401">Integrin</keyword>
<sequence>MTENDDKEHIKDIVPVYQIKGISKLVKLCLPKVQCFCDSLTSPPSERQIVLKINELMKLRDIFNPIECFHIVFRHPFVDPVRACDQLGIQAYAIDDVAIGAPKEDEFLGAVYIFHGDADGIVPQYSMRISGRKLNPTLKMFGQSISGGIDMDKNGYVDVTIGAFMSDSVVLLRTRPVITVDASIILPSAINITAPQCHDGTQNVNCVNVTVCFRFRGKRVPGEIGKYK</sequence>
<keyword evidence="8" id="KW-1185">Reference proteome</keyword>
<dbReference type="EMBL" id="CAUEEQ010073482">
    <property type="protein sequence ID" value="CAJ0966300.1"/>
    <property type="molecule type" value="Genomic_DNA"/>
</dbReference>
<dbReference type="Pfam" id="PF08441">
    <property type="entry name" value="Integrin_A_Ig_1"/>
    <property type="match status" value="1"/>
</dbReference>
<keyword evidence="4" id="KW-0325">Glycoprotein</keyword>
<dbReference type="InterPro" id="IPR013649">
    <property type="entry name" value="Integrin_alpha_Ig-like_1"/>
</dbReference>
<keyword evidence="3" id="KW-0472">Membrane</keyword>
<dbReference type="SUPFAM" id="SSF69318">
    <property type="entry name" value="Integrin alpha N-terminal domain"/>
    <property type="match status" value="1"/>
</dbReference>
<dbReference type="SMART" id="SM00191">
    <property type="entry name" value="Int_alpha"/>
    <property type="match status" value="2"/>
</dbReference>
<evidence type="ECO:0000259" key="6">
    <source>
        <dbReference type="Pfam" id="PF08441"/>
    </source>
</evidence>
<protein>
    <recommendedName>
        <fullName evidence="6">Integrin alpha first immunoglubulin-like domain-containing protein</fullName>
    </recommendedName>
</protein>
<dbReference type="Gene3D" id="2.60.40.1460">
    <property type="entry name" value="Integrin domains. Chain A, domain 2"/>
    <property type="match status" value="1"/>
</dbReference>
<dbReference type="PANTHER" id="PTHR23220:SF69">
    <property type="entry name" value="INTEGRIN ALPHA-9"/>
    <property type="match status" value="1"/>
</dbReference>
<reference evidence="7" key="1">
    <citation type="submission" date="2023-07" db="EMBL/GenBank/DDBJ databases">
        <authorList>
            <person name="Stuckert A."/>
        </authorList>
    </citation>
    <scope>NUCLEOTIDE SEQUENCE</scope>
</reference>
<evidence type="ECO:0000256" key="2">
    <source>
        <dbReference type="ARBA" id="ARBA00023037"/>
    </source>
</evidence>
<dbReference type="Gene3D" id="2.130.10.130">
    <property type="entry name" value="Integrin alpha, N-terminal"/>
    <property type="match status" value="1"/>
</dbReference>
<evidence type="ECO:0000313" key="7">
    <source>
        <dbReference type="EMBL" id="CAJ0966300.1"/>
    </source>
</evidence>
<feature type="repeat" description="FG-GAP" evidence="5">
    <location>
        <begin position="128"/>
        <end position="189"/>
    </location>
</feature>
<dbReference type="PROSITE" id="PS51470">
    <property type="entry name" value="FG_GAP"/>
    <property type="match status" value="1"/>
</dbReference>
<organism evidence="7 8">
    <name type="scientific">Ranitomeya imitator</name>
    <name type="common">mimic poison frog</name>
    <dbReference type="NCBI Taxonomy" id="111125"/>
    <lineage>
        <taxon>Eukaryota</taxon>
        <taxon>Metazoa</taxon>
        <taxon>Chordata</taxon>
        <taxon>Craniata</taxon>
        <taxon>Vertebrata</taxon>
        <taxon>Euteleostomi</taxon>
        <taxon>Amphibia</taxon>
        <taxon>Batrachia</taxon>
        <taxon>Anura</taxon>
        <taxon>Neobatrachia</taxon>
        <taxon>Hyloidea</taxon>
        <taxon>Dendrobatidae</taxon>
        <taxon>Dendrobatinae</taxon>
        <taxon>Ranitomeya</taxon>
    </lineage>
</organism>
<evidence type="ECO:0000256" key="1">
    <source>
        <dbReference type="ARBA" id="ARBA00004479"/>
    </source>
</evidence>
<name>A0ABN9MKR8_9NEOB</name>
<dbReference type="PANTHER" id="PTHR23220">
    <property type="entry name" value="INTEGRIN ALPHA"/>
    <property type="match status" value="1"/>
</dbReference>
<evidence type="ECO:0000256" key="4">
    <source>
        <dbReference type="ARBA" id="ARBA00023180"/>
    </source>
</evidence>
<evidence type="ECO:0000313" key="8">
    <source>
        <dbReference type="Proteomes" id="UP001176940"/>
    </source>
</evidence>
<comment type="subcellular location">
    <subcellularLocation>
        <location evidence="1">Membrane</location>
        <topology evidence="1">Single-pass type I membrane protein</topology>
    </subcellularLocation>
</comment>
<dbReference type="InterPro" id="IPR032695">
    <property type="entry name" value="Integrin_dom_sf"/>
</dbReference>
<proteinExistence type="predicted"/>
<evidence type="ECO:0000256" key="5">
    <source>
        <dbReference type="PROSITE-ProRule" id="PRU00803"/>
    </source>
</evidence>
<dbReference type="InterPro" id="IPR028994">
    <property type="entry name" value="Integrin_alpha_N"/>
</dbReference>
<evidence type="ECO:0000256" key="3">
    <source>
        <dbReference type="ARBA" id="ARBA00023136"/>
    </source>
</evidence>
<dbReference type="Proteomes" id="UP001176940">
    <property type="component" value="Unassembled WGS sequence"/>
</dbReference>
<gene>
    <name evidence="7" type="ORF">RIMI_LOCUS21163668</name>
</gene>
<comment type="caution">
    <text evidence="7">The sequence shown here is derived from an EMBL/GenBank/DDBJ whole genome shotgun (WGS) entry which is preliminary data.</text>
</comment>
<feature type="domain" description="Integrin alpha first immunoglubulin-like" evidence="6">
    <location>
        <begin position="174"/>
        <end position="223"/>
    </location>
</feature>
<dbReference type="SUPFAM" id="SSF69179">
    <property type="entry name" value="Integrin domains"/>
    <property type="match status" value="1"/>
</dbReference>
<accession>A0ABN9MKR8</accession>
<dbReference type="InterPro" id="IPR013519">
    <property type="entry name" value="Int_alpha_beta-p"/>
</dbReference>